<dbReference type="SUPFAM" id="SSF52058">
    <property type="entry name" value="L domain-like"/>
    <property type="match status" value="1"/>
</dbReference>
<dbReference type="RefSeq" id="XP_002936135.3">
    <property type="nucleotide sequence ID" value="XM_002936089.4"/>
</dbReference>
<dbReference type="InterPro" id="IPR052859">
    <property type="entry name" value="LRR-IQ_domain_protein"/>
</dbReference>
<gene>
    <name evidence="1 3 4" type="primary">lrriq3</name>
</gene>
<dbReference type="PANTHER" id="PTHR46723">
    <property type="entry name" value="LEUCINE-RICH REPEAT AND IQ DOMAIN-CONTAINING PROTEIN 3"/>
    <property type="match status" value="1"/>
</dbReference>
<dbReference type="CTD" id="127255"/>
<sequence>MEVSYLLSASETIFLKHGVSFNNCPAMELNEVALLHANKQLLKEINIIQYCISLKICILSNNYITDIDALRRCCHIIKLDLHGNQIKNLPDQGFWSNIKGLKLLYLHDNQIGSLKTVEKLSACPNLKGLTLYDTPLSLHKHYRHTVVNSIWSLNALDEYAISDEEIVEDWSLPGRFKALSPHFYVNMLPLPKKEICFQSEIQSVTGILAKINHILAHHSPVLILQKNIRGYLARKELGLISHLKRQREEIHSFHGPRKEDISNAQNIKILTYNFPTLSFCRDDKKLPKIKKVMKPGDCTPVNGKVVHINVDLRKLHKDAFGVLPEIDTFYGAENEKQNHVPSTDTELIKGTKTHNEVSLNLCHERGQTEESLATEGHNQFRLFGMKAIVHKTDLFKEKLISHEESAKDMRQSIQRLHSILPTNPDPVCHIQNPLESKAFQETRCSLNLIPLWAVDKAFENRLKCDNHVQKRNLVRQMCVCKKQATANIEDFLQEKQRHSMEQNEKDSTQIQQRKQQNQLTKFNFIGKVRQNYNEFIQEKEQKASEHSFVQEFNTRHTSVTKTLQRHDRVLKCDKEIQEKIRVLQDVKEKRDTQKMLNKTLKEQRTLILQEENSSEKVALACRNHQKSSTRLLEAQTHVKTLKERPVFAEPMVTIPVDQSVCQKNAC</sequence>
<evidence type="ECO:0000313" key="1">
    <source>
        <dbReference type="Ensembl" id="ENSXETP00000065437"/>
    </source>
</evidence>
<dbReference type="PROSITE" id="PS51450">
    <property type="entry name" value="LRR"/>
    <property type="match status" value="3"/>
</dbReference>
<dbReference type="PANTHER" id="PTHR46723:SF1">
    <property type="entry name" value="LEUCINE-RICH REPEAT AND IQ DOMAIN-CONTAINING PROTEIN 3"/>
    <property type="match status" value="1"/>
</dbReference>
<dbReference type="InterPro" id="IPR032675">
    <property type="entry name" value="LRR_dom_sf"/>
</dbReference>
<dbReference type="InterPro" id="IPR001611">
    <property type="entry name" value="Leu-rich_rpt"/>
</dbReference>
<protein>
    <submittedName>
        <fullName evidence="3">Leucine-rich repeat and IQ domain-containing protein 3</fullName>
    </submittedName>
    <submittedName>
        <fullName evidence="1">Leucine-rich repeats and IQ motif containing 3</fullName>
    </submittedName>
</protein>
<dbReference type="AlphaFoldDB" id="A0A6I8QA96"/>
<dbReference type="Proteomes" id="UP000008143">
    <property type="component" value="Chromosome 4"/>
</dbReference>
<proteinExistence type="predicted"/>
<reference evidence="3" key="3">
    <citation type="submission" date="2025-04" db="UniProtKB">
        <authorList>
            <consortium name="RefSeq"/>
        </authorList>
    </citation>
    <scope>IDENTIFICATION</scope>
    <source>
        <strain evidence="3">Nigerian</strain>
        <tissue evidence="3">Liver and blood</tissue>
    </source>
</reference>
<dbReference type="GeneTree" id="ENSGT00390000004404"/>
<reference evidence="1" key="1">
    <citation type="journal article" date="2010" name="Science">
        <title>The genome of the Western clawed frog Xenopus tropicalis.</title>
        <authorList>
            <person name="Hellsten U."/>
            <person name="Harland R.M."/>
            <person name="Gilchrist M.J."/>
            <person name="Hendrix D."/>
            <person name="Jurka J."/>
            <person name="Kapitonov V."/>
            <person name="Ovcharenko I."/>
            <person name="Putnam N.H."/>
            <person name="Shu S."/>
            <person name="Taher L."/>
            <person name="Blitz I.L."/>
            <person name="Blumberg B."/>
            <person name="Dichmann D.S."/>
            <person name="Dubchak I."/>
            <person name="Amaya E."/>
            <person name="Detter J.C."/>
            <person name="Fletcher R."/>
            <person name="Gerhard D.S."/>
            <person name="Goodstein D."/>
            <person name="Graves T."/>
            <person name="Grigoriev I.V."/>
            <person name="Grimwood J."/>
            <person name="Kawashima T."/>
            <person name="Lindquist E."/>
            <person name="Lucas S.M."/>
            <person name="Mead P.E."/>
            <person name="Mitros T."/>
            <person name="Ogino H."/>
            <person name="Ohta Y."/>
            <person name="Poliakov A.V."/>
            <person name="Pollet N."/>
            <person name="Robert J."/>
            <person name="Salamov A."/>
            <person name="Sater A.K."/>
            <person name="Schmutz J."/>
            <person name="Terry A."/>
            <person name="Vize P.D."/>
            <person name="Warren W.C."/>
            <person name="Wells D."/>
            <person name="Wills A."/>
            <person name="Wilson R.K."/>
            <person name="Zimmerman L.B."/>
            <person name="Zorn A.M."/>
            <person name="Grainger R."/>
            <person name="Grammer T."/>
            <person name="Khokha M.K."/>
            <person name="Richardson P.M."/>
            <person name="Rokhsar D.S."/>
        </authorList>
    </citation>
    <scope>NUCLEOTIDE SEQUENCE [LARGE SCALE GENOMIC DNA]</scope>
    <source>
        <strain evidence="1">Nigerian</strain>
    </source>
</reference>
<accession>A0A6I8QA96</accession>
<keyword evidence="2" id="KW-1185">Reference proteome</keyword>
<evidence type="ECO:0000313" key="3">
    <source>
        <dbReference type="RefSeq" id="XP_002936135.3"/>
    </source>
</evidence>
<dbReference type="Bgee" id="ENSXETG00000037102">
    <property type="expression patterns" value="Expressed in testis and 4 other cell types or tissues"/>
</dbReference>
<dbReference type="Gene3D" id="3.80.10.10">
    <property type="entry name" value="Ribonuclease Inhibitor"/>
    <property type="match status" value="1"/>
</dbReference>
<dbReference type="KEGG" id="xtr:100495687"/>
<dbReference type="GeneID" id="100495687"/>
<dbReference type="Xenbase" id="XB-GENE-987958">
    <property type="gene designation" value="lrriq3"/>
</dbReference>
<dbReference type="OrthoDB" id="676979at2759"/>
<dbReference type="AGR" id="Xenbase:XB-GENE-987958"/>
<organism evidence="1">
    <name type="scientific">Xenopus tropicalis</name>
    <name type="common">Western clawed frog</name>
    <name type="synonym">Silurana tropicalis</name>
    <dbReference type="NCBI Taxonomy" id="8364"/>
    <lineage>
        <taxon>Eukaryota</taxon>
        <taxon>Metazoa</taxon>
        <taxon>Chordata</taxon>
        <taxon>Craniata</taxon>
        <taxon>Vertebrata</taxon>
        <taxon>Euteleostomi</taxon>
        <taxon>Amphibia</taxon>
        <taxon>Batrachia</taxon>
        <taxon>Anura</taxon>
        <taxon>Pipoidea</taxon>
        <taxon>Pipidae</taxon>
        <taxon>Xenopodinae</taxon>
        <taxon>Xenopus</taxon>
        <taxon>Silurana</taxon>
    </lineage>
</organism>
<evidence type="ECO:0000313" key="4">
    <source>
        <dbReference type="Xenbase" id="XB-GENE-987958"/>
    </source>
</evidence>
<dbReference type="OMA" id="HVVNSIW"/>
<name>A0A6I8QA96_XENTR</name>
<reference evidence="1" key="2">
    <citation type="submission" date="2020-05" db="UniProtKB">
        <authorList>
            <consortium name="Ensembl"/>
        </authorList>
    </citation>
    <scope>IDENTIFICATION</scope>
</reference>
<evidence type="ECO:0000313" key="2">
    <source>
        <dbReference type="Proteomes" id="UP000008143"/>
    </source>
</evidence>
<dbReference type="PROSITE" id="PS50096">
    <property type="entry name" value="IQ"/>
    <property type="match status" value="1"/>
</dbReference>
<dbReference type="Ensembl" id="ENSXETT00000096570">
    <property type="protein sequence ID" value="ENSXETP00000065437"/>
    <property type="gene ID" value="ENSXETG00000037102"/>
</dbReference>